<evidence type="ECO:0000313" key="1">
    <source>
        <dbReference type="EMBL" id="RNA40005.1"/>
    </source>
</evidence>
<accession>A0A3M7SWF5</accession>
<gene>
    <name evidence="1" type="ORF">BpHYR1_032933</name>
</gene>
<sequence length="81" mass="9204">MPVIKKINLNSVNEKLSLELFKQSFISWSQFLNLLNEIGNYGQFINSMCDNVRQYCVNPVKNGISQCIARTVAIGLTFKAF</sequence>
<organism evidence="1 2">
    <name type="scientific">Brachionus plicatilis</name>
    <name type="common">Marine rotifer</name>
    <name type="synonym">Brachionus muelleri</name>
    <dbReference type="NCBI Taxonomy" id="10195"/>
    <lineage>
        <taxon>Eukaryota</taxon>
        <taxon>Metazoa</taxon>
        <taxon>Spiralia</taxon>
        <taxon>Gnathifera</taxon>
        <taxon>Rotifera</taxon>
        <taxon>Eurotatoria</taxon>
        <taxon>Monogononta</taxon>
        <taxon>Pseudotrocha</taxon>
        <taxon>Ploima</taxon>
        <taxon>Brachionidae</taxon>
        <taxon>Brachionus</taxon>
    </lineage>
</organism>
<keyword evidence="2" id="KW-1185">Reference proteome</keyword>
<dbReference type="EMBL" id="REGN01000688">
    <property type="protein sequence ID" value="RNA40005.1"/>
    <property type="molecule type" value="Genomic_DNA"/>
</dbReference>
<dbReference type="Proteomes" id="UP000276133">
    <property type="component" value="Unassembled WGS sequence"/>
</dbReference>
<reference evidence="1 2" key="1">
    <citation type="journal article" date="2018" name="Sci. Rep.">
        <title>Genomic signatures of local adaptation to the degree of environmental predictability in rotifers.</title>
        <authorList>
            <person name="Franch-Gras L."/>
            <person name="Hahn C."/>
            <person name="Garcia-Roger E.M."/>
            <person name="Carmona M.J."/>
            <person name="Serra M."/>
            <person name="Gomez A."/>
        </authorList>
    </citation>
    <scope>NUCLEOTIDE SEQUENCE [LARGE SCALE GENOMIC DNA]</scope>
    <source>
        <strain evidence="1">HYR1</strain>
    </source>
</reference>
<comment type="caution">
    <text evidence="1">The sequence shown here is derived from an EMBL/GenBank/DDBJ whole genome shotgun (WGS) entry which is preliminary data.</text>
</comment>
<protein>
    <submittedName>
        <fullName evidence="1">Uncharacterized protein</fullName>
    </submittedName>
</protein>
<dbReference type="AlphaFoldDB" id="A0A3M7SWF5"/>
<proteinExistence type="predicted"/>
<name>A0A3M7SWF5_BRAPC</name>
<evidence type="ECO:0000313" key="2">
    <source>
        <dbReference type="Proteomes" id="UP000276133"/>
    </source>
</evidence>